<dbReference type="InterPro" id="IPR034139">
    <property type="entry name" value="TOPRIM_OLD"/>
</dbReference>
<comment type="caution">
    <text evidence="3">The sequence shown here is derived from an EMBL/GenBank/DDBJ whole genome shotgun (WGS) entry which is preliminary data.</text>
</comment>
<dbReference type="Pfam" id="PF20469">
    <property type="entry name" value="OLD-like_TOPRIM"/>
    <property type="match status" value="1"/>
</dbReference>
<dbReference type="InterPro" id="IPR051396">
    <property type="entry name" value="Bact_Antivir_Def_Nuclease"/>
</dbReference>
<evidence type="ECO:0000259" key="1">
    <source>
        <dbReference type="Pfam" id="PF13175"/>
    </source>
</evidence>
<sequence length="761" mass="88402">MRIEKMRIKNYRRFMDTEISFSDKLTVLAGANNSGKTSLVHLLDCVFGNRKTLKSKDISLISQSAIINKLFDMFDKRFSASLPIDIKQLLSDIQDLFFDKTTGDLQIIEDHVSIQISVTYEPKENISLFARYLMDLDENKRNFYFEIVQEINPKTLKSNLEVNVDSLRNYLERYFEAVKKQKTCDPKSPESPKINLQATKSRQLLIEKLFELYGDSLDIAYKYANEDFSLSHKMEKKEFTDLFNYSYLSADRQLNDNTEGGKRTLTSSVVDLLNIERKNETSPNEWKGKIRQILDKMFNAISTENIDTYLVEQAKTLLDNISQNLNTVGETNIQEITMVLDMGMDFLYQVLKESIRVNYAIPTGTQNAEKVLLAEESQGLGISNLIYITLELMRYKLKSDPRLVNVFLIEEPESHMHLQMQRTLVNYLNSEYAGKEGLCNVQGIISTHSDEIVRSANLKDIKVIRPKEPLNNVICDMSMFLEKHKTEKNFYETFFKINFSNMIFADKAIIYEGDTERMYIESLIFGNRGQEEKDELEFLDTLSQKYITYAQAGGAYAHKYAELLNELEISTLILTDIDYPKTCLDKNKVFKLKTTNAALRFFCRRDNRQSKNAKLNINDIYKWQSSCYKKKNILVKTQSEIDGYARTLEEALLFQYIKKHHTDLLEDNGNEIEFNVFSCLTRKNWSKIKEASGFSLILPNRTKKEKKQNKSIDTIERCIRQIVEGFSDSKSAFMYSIIKKGKQYSVMPNYIKEGLEWLAQK</sequence>
<organism evidence="3 4">
    <name type="scientific">Dehalobacterium formicoaceticum</name>
    <dbReference type="NCBI Taxonomy" id="51515"/>
    <lineage>
        <taxon>Bacteria</taxon>
        <taxon>Bacillati</taxon>
        <taxon>Bacillota</taxon>
        <taxon>Clostridia</taxon>
        <taxon>Eubacteriales</taxon>
        <taxon>Peptococcaceae</taxon>
        <taxon>Dehalobacterium</taxon>
    </lineage>
</organism>
<dbReference type="InterPro" id="IPR041685">
    <property type="entry name" value="AAA_GajA/Old/RecF-like"/>
</dbReference>
<dbReference type="CDD" id="cd01026">
    <property type="entry name" value="TOPRIM_OLD"/>
    <property type="match status" value="1"/>
</dbReference>
<accession>A0ABT1Y5I5</accession>
<evidence type="ECO:0000313" key="3">
    <source>
        <dbReference type="EMBL" id="MCR6546140.1"/>
    </source>
</evidence>
<evidence type="ECO:0000313" key="4">
    <source>
        <dbReference type="Proteomes" id="UP001524944"/>
    </source>
</evidence>
<gene>
    <name evidence="3" type="ORF">NVS47_11540</name>
</gene>
<feature type="domain" description="OLD protein-like TOPRIM" evidence="2">
    <location>
        <begin position="503"/>
        <end position="578"/>
    </location>
</feature>
<dbReference type="SUPFAM" id="SSF52540">
    <property type="entry name" value="P-loop containing nucleoside triphosphate hydrolases"/>
    <property type="match status" value="1"/>
</dbReference>
<proteinExistence type="predicted"/>
<dbReference type="EMBL" id="JANPWE010000005">
    <property type="protein sequence ID" value="MCR6546140.1"/>
    <property type="molecule type" value="Genomic_DNA"/>
</dbReference>
<reference evidence="3 4" key="1">
    <citation type="submission" date="2022-08" db="EMBL/GenBank/DDBJ databases">
        <title>Proteogenomics of the novel Dehalobacterium formicoaceticum strain EZ94 highlights a key role of methyltransferases during anaerobic dichloromethane degradation.</title>
        <authorList>
            <person name="Wasmund K."/>
        </authorList>
    </citation>
    <scope>NUCLEOTIDE SEQUENCE [LARGE SCALE GENOMIC DNA]</scope>
    <source>
        <strain evidence="3 4">EZ94</strain>
    </source>
</reference>
<dbReference type="Pfam" id="PF13175">
    <property type="entry name" value="AAA_15"/>
    <property type="match status" value="1"/>
</dbReference>
<dbReference type="Gene3D" id="3.40.50.300">
    <property type="entry name" value="P-loop containing nucleotide triphosphate hydrolases"/>
    <property type="match status" value="2"/>
</dbReference>
<evidence type="ECO:0000259" key="2">
    <source>
        <dbReference type="Pfam" id="PF20469"/>
    </source>
</evidence>
<name>A0ABT1Y5I5_9FIRM</name>
<dbReference type="RefSeq" id="WP_257913587.1">
    <property type="nucleotide sequence ID" value="NZ_JANPWE010000005.1"/>
</dbReference>
<feature type="domain" description="Endonuclease GajA/Old nuclease/RecF-like AAA" evidence="1">
    <location>
        <begin position="1"/>
        <end position="453"/>
    </location>
</feature>
<dbReference type="PANTHER" id="PTHR43581">
    <property type="entry name" value="ATP/GTP PHOSPHATASE"/>
    <property type="match status" value="1"/>
</dbReference>
<protein>
    <submittedName>
        <fullName evidence="3">AAA family ATPase</fullName>
    </submittedName>
</protein>
<keyword evidence="4" id="KW-1185">Reference proteome</keyword>
<dbReference type="InterPro" id="IPR027417">
    <property type="entry name" value="P-loop_NTPase"/>
</dbReference>
<dbReference type="Proteomes" id="UP001524944">
    <property type="component" value="Unassembled WGS sequence"/>
</dbReference>
<dbReference type="PANTHER" id="PTHR43581:SF2">
    <property type="entry name" value="EXCINUCLEASE ATPASE SUBUNIT"/>
    <property type="match status" value="1"/>
</dbReference>